<feature type="signal peptide" evidence="1">
    <location>
        <begin position="1"/>
        <end position="20"/>
    </location>
</feature>
<dbReference type="Proteomes" id="UP000807353">
    <property type="component" value="Unassembled WGS sequence"/>
</dbReference>
<organism evidence="2 3">
    <name type="scientific">Collybia nuda</name>
    <dbReference type="NCBI Taxonomy" id="64659"/>
    <lineage>
        <taxon>Eukaryota</taxon>
        <taxon>Fungi</taxon>
        <taxon>Dikarya</taxon>
        <taxon>Basidiomycota</taxon>
        <taxon>Agaricomycotina</taxon>
        <taxon>Agaricomycetes</taxon>
        <taxon>Agaricomycetidae</taxon>
        <taxon>Agaricales</taxon>
        <taxon>Tricholomatineae</taxon>
        <taxon>Clitocybaceae</taxon>
        <taxon>Collybia</taxon>
    </lineage>
</organism>
<reference evidence="2" key="1">
    <citation type="submission" date="2020-11" db="EMBL/GenBank/DDBJ databases">
        <authorList>
            <consortium name="DOE Joint Genome Institute"/>
            <person name="Ahrendt S."/>
            <person name="Riley R."/>
            <person name="Andreopoulos W."/>
            <person name="Labutti K."/>
            <person name="Pangilinan J."/>
            <person name="Ruiz-Duenas F.J."/>
            <person name="Barrasa J.M."/>
            <person name="Sanchez-Garcia M."/>
            <person name="Camarero S."/>
            <person name="Miyauchi S."/>
            <person name="Serrano A."/>
            <person name="Linde D."/>
            <person name="Babiker R."/>
            <person name="Drula E."/>
            <person name="Ayuso-Fernandez I."/>
            <person name="Pacheco R."/>
            <person name="Padilla G."/>
            <person name="Ferreira P."/>
            <person name="Barriuso J."/>
            <person name="Kellner H."/>
            <person name="Castanera R."/>
            <person name="Alfaro M."/>
            <person name="Ramirez L."/>
            <person name="Pisabarro A.G."/>
            <person name="Kuo A."/>
            <person name="Tritt A."/>
            <person name="Lipzen A."/>
            <person name="He G."/>
            <person name="Yan M."/>
            <person name="Ng V."/>
            <person name="Cullen D."/>
            <person name="Martin F."/>
            <person name="Rosso M.-N."/>
            <person name="Henrissat B."/>
            <person name="Hibbett D."/>
            <person name="Martinez A.T."/>
            <person name="Grigoriev I.V."/>
        </authorList>
    </citation>
    <scope>NUCLEOTIDE SEQUENCE</scope>
    <source>
        <strain evidence="2">CBS 247.69</strain>
    </source>
</reference>
<evidence type="ECO:0000313" key="3">
    <source>
        <dbReference type="Proteomes" id="UP000807353"/>
    </source>
</evidence>
<dbReference type="OrthoDB" id="4186099at2759"/>
<gene>
    <name evidence="2" type="ORF">BDZ94DRAFT_1298357</name>
</gene>
<dbReference type="EMBL" id="MU150269">
    <property type="protein sequence ID" value="KAF9462728.1"/>
    <property type="molecule type" value="Genomic_DNA"/>
</dbReference>
<accession>A0A9P6CJE1</accession>
<proteinExistence type="predicted"/>
<keyword evidence="1" id="KW-0732">Signal</keyword>
<feature type="chain" id="PRO_5040314338" evidence="1">
    <location>
        <begin position="21"/>
        <end position="100"/>
    </location>
</feature>
<protein>
    <submittedName>
        <fullName evidence="2">Uncharacterized protein</fullName>
    </submittedName>
</protein>
<evidence type="ECO:0000313" key="2">
    <source>
        <dbReference type="EMBL" id="KAF9462728.1"/>
    </source>
</evidence>
<sequence length="100" mass="10491">MQIASTFLITALALARIASARSCTTGLDYCGSNLFSIGNYNDIVGQALLDNGVNGDQDNVLFSCFGDWAPGTGMIQFIRDCGVGRCEDGGPGRSDFCAPN</sequence>
<keyword evidence="3" id="KW-1185">Reference proteome</keyword>
<name>A0A9P6CJE1_9AGAR</name>
<comment type="caution">
    <text evidence="2">The sequence shown here is derived from an EMBL/GenBank/DDBJ whole genome shotgun (WGS) entry which is preliminary data.</text>
</comment>
<dbReference type="AlphaFoldDB" id="A0A9P6CJE1"/>
<evidence type="ECO:0000256" key="1">
    <source>
        <dbReference type="SAM" id="SignalP"/>
    </source>
</evidence>